<dbReference type="Proteomes" id="UP001218231">
    <property type="component" value="Chromosome"/>
</dbReference>
<feature type="domain" description="N-acetylmuramidase" evidence="1">
    <location>
        <begin position="54"/>
        <end position="216"/>
    </location>
</feature>
<name>A0ABY7TVH6_9SPHN</name>
<accession>A0ABY7TVH6</accession>
<evidence type="ECO:0000313" key="2">
    <source>
        <dbReference type="EMBL" id="WCT77238.1"/>
    </source>
</evidence>
<dbReference type="Pfam" id="PF11860">
    <property type="entry name" value="Muramidase"/>
    <property type="match status" value="1"/>
</dbReference>
<organism evidence="2 3">
    <name type="scientific">Novosphingobium humi</name>
    <dbReference type="NCBI Taxonomy" id="2282397"/>
    <lineage>
        <taxon>Bacteria</taxon>
        <taxon>Pseudomonadati</taxon>
        <taxon>Pseudomonadota</taxon>
        <taxon>Alphaproteobacteria</taxon>
        <taxon>Sphingomonadales</taxon>
        <taxon>Sphingomonadaceae</taxon>
        <taxon>Novosphingobium</taxon>
    </lineage>
</organism>
<sequence length="217" mass="23598">MNIIDLQKAIGAKPDGVWGDLSRKALLSTFTSANTSPLNADKIKTFAARLGVSVKQLAAVAKVEAAGSGFDKDNRPKILFERHKFHKYTGGKYSVCSFSNPQVGGYNESSWDKLLGAIVTGAVDAAFMACSWGKFQVLGEYWDDFDYASPYALALSTVASEAGHYLLLVHYIEANKLQDEMAALSTNPETCRAFAKAYNGPGYVQFDYHTKLAAAMK</sequence>
<reference evidence="2 3" key="1">
    <citation type="submission" date="2023-02" db="EMBL/GenBank/DDBJ databases">
        <title>Genome sequence of Novosphingobium humi KACC 19094.</title>
        <authorList>
            <person name="Kim S."/>
            <person name="Heo J."/>
            <person name="Kwon S.-W."/>
        </authorList>
    </citation>
    <scope>NUCLEOTIDE SEQUENCE [LARGE SCALE GENOMIC DNA]</scope>
    <source>
        <strain evidence="2 3">KACC 19094</strain>
    </source>
</reference>
<dbReference type="EMBL" id="CP117417">
    <property type="protein sequence ID" value="WCT77238.1"/>
    <property type="molecule type" value="Genomic_DNA"/>
</dbReference>
<dbReference type="InterPro" id="IPR024408">
    <property type="entry name" value="Muramidase"/>
</dbReference>
<evidence type="ECO:0000259" key="1">
    <source>
        <dbReference type="Pfam" id="PF11860"/>
    </source>
</evidence>
<proteinExistence type="predicted"/>
<protein>
    <submittedName>
        <fullName evidence="2">N-acetylmuramidase domain-containing protein</fullName>
    </submittedName>
</protein>
<gene>
    <name evidence="2" type="ORF">PQ457_15175</name>
</gene>
<dbReference type="RefSeq" id="WP_273617619.1">
    <property type="nucleotide sequence ID" value="NZ_CP117417.1"/>
</dbReference>
<keyword evidence="3" id="KW-1185">Reference proteome</keyword>
<evidence type="ECO:0000313" key="3">
    <source>
        <dbReference type="Proteomes" id="UP001218231"/>
    </source>
</evidence>